<dbReference type="AlphaFoldDB" id="A0A0M0HY49"/>
<dbReference type="Proteomes" id="UP000037530">
    <property type="component" value="Unassembled WGS sequence"/>
</dbReference>
<dbReference type="PATRIC" id="fig|171383.3.peg.3064"/>
<dbReference type="EMBL" id="LHPI01000013">
    <property type="protein sequence ID" value="KOO06990.1"/>
    <property type="molecule type" value="Genomic_DNA"/>
</dbReference>
<organism evidence="1 2">
    <name type="scientific">Vibrio hepatarius</name>
    <dbReference type="NCBI Taxonomy" id="171383"/>
    <lineage>
        <taxon>Bacteria</taxon>
        <taxon>Pseudomonadati</taxon>
        <taxon>Pseudomonadota</taxon>
        <taxon>Gammaproteobacteria</taxon>
        <taxon>Vibrionales</taxon>
        <taxon>Vibrionaceae</taxon>
        <taxon>Vibrio</taxon>
        <taxon>Vibrio oreintalis group</taxon>
    </lineage>
</organism>
<protein>
    <submittedName>
        <fullName evidence="1">Uncharacterized protein</fullName>
    </submittedName>
</protein>
<dbReference type="RefSeq" id="WP_053409921.1">
    <property type="nucleotide sequence ID" value="NZ_LHPI01000013.1"/>
</dbReference>
<accession>A0A0M0HY49</accession>
<dbReference type="OrthoDB" id="5910973at2"/>
<comment type="caution">
    <text evidence="1">The sequence shown here is derived from an EMBL/GenBank/DDBJ whole genome shotgun (WGS) entry which is preliminary data.</text>
</comment>
<sequence length="164" mass="18419">MINESITGVISIKGIIPQFALKEFDADSVLEEASPEDMISLISSVASEFGESGLHYSFMPECRDLHIRVIDLGVEIQVSNLSQHIEWDLECKSDFILLRSVMPSTVSFDSDTVMAMNEAHPNIKLYLKNERLVIEEAYYLSYGVNVLNLMDRLSALLNTLSTIE</sequence>
<keyword evidence="2" id="KW-1185">Reference proteome</keyword>
<evidence type="ECO:0000313" key="1">
    <source>
        <dbReference type="EMBL" id="KOO06990.1"/>
    </source>
</evidence>
<name>A0A0M0HY49_9VIBR</name>
<evidence type="ECO:0000313" key="2">
    <source>
        <dbReference type="Proteomes" id="UP000037530"/>
    </source>
</evidence>
<proteinExistence type="predicted"/>
<gene>
    <name evidence="1" type="ORF">AKJ31_14965</name>
</gene>
<reference evidence="2" key="1">
    <citation type="submission" date="2015-08" db="EMBL/GenBank/DDBJ databases">
        <title>Vibrio galatheae sp. nov., a novel member of the Vibrionaceae family isolated from the Solomon Islands.</title>
        <authorList>
            <person name="Giubergia S."/>
            <person name="Machado H."/>
            <person name="Mateiu R.V."/>
            <person name="Gram L."/>
        </authorList>
    </citation>
    <scope>NUCLEOTIDE SEQUENCE [LARGE SCALE GENOMIC DNA]</scope>
    <source>
        <strain evidence="2">DSM 19134</strain>
    </source>
</reference>